<dbReference type="EMBL" id="DYDO01000006">
    <property type="protein sequence ID" value="DBA22251.1"/>
    <property type="molecule type" value="Genomic_DNA"/>
</dbReference>
<sequence>MPANVLMLIPAPIFRLYSIGFQFSILSCVTQWHNLQCYKLEIRQWGLFRHQKIVLFQCLLRWQKIVLLQCLPNVRRYFSSCVCFQR</sequence>
<gene>
    <name evidence="1" type="ORF">GDO54_013295</name>
</gene>
<dbReference type="AlphaFoldDB" id="A0AAV3AD15"/>
<keyword evidence="2" id="KW-1185">Reference proteome</keyword>
<evidence type="ECO:0000313" key="2">
    <source>
        <dbReference type="Proteomes" id="UP001181693"/>
    </source>
</evidence>
<accession>A0AAV3AD15</accession>
<comment type="caution">
    <text evidence="1">The sequence shown here is derived from an EMBL/GenBank/DDBJ whole genome shotgun (WGS) entry which is preliminary data.</text>
</comment>
<organism evidence="1 2">
    <name type="scientific">Pyxicephalus adspersus</name>
    <name type="common">African bullfrog</name>
    <dbReference type="NCBI Taxonomy" id="30357"/>
    <lineage>
        <taxon>Eukaryota</taxon>
        <taxon>Metazoa</taxon>
        <taxon>Chordata</taxon>
        <taxon>Craniata</taxon>
        <taxon>Vertebrata</taxon>
        <taxon>Euteleostomi</taxon>
        <taxon>Amphibia</taxon>
        <taxon>Batrachia</taxon>
        <taxon>Anura</taxon>
        <taxon>Neobatrachia</taxon>
        <taxon>Ranoidea</taxon>
        <taxon>Pyxicephalidae</taxon>
        <taxon>Pyxicephalinae</taxon>
        <taxon>Pyxicephalus</taxon>
    </lineage>
</organism>
<evidence type="ECO:0000313" key="1">
    <source>
        <dbReference type="EMBL" id="DBA22251.1"/>
    </source>
</evidence>
<name>A0AAV3AD15_PYXAD</name>
<dbReference type="Proteomes" id="UP001181693">
    <property type="component" value="Unassembled WGS sequence"/>
</dbReference>
<reference evidence="1" key="1">
    <citation type="thesis" date="2020" institute="ProQuest LLC" country="789 East Eisenhower Parkway, Ann Arbor, MI, USA">
        <title>Comparative Genomics and Chromosome Evolution.</title>
        <authorList>
            <person name="Mudd A.B."/>
        </authorList>
    </citation>
    <scope>NUCLEOTIDE SEQUENCE</scope>
    <source>
        <strain evidence="1">1538</strain>
        <tissue evidence="1">Blood</tissue>
    </source>
</reference>
<proteinExistence type="predicted"/>
<protein>
    <submittedName>
        <fullName evidence="1">Uncharacterized protein</fullName>
    </submittedName>
</protein>